<evidence type="ECO:0000313" key="2">
    <source>
        <dbReference type="EMBL" id="ORZ37406.1"/>
    </source>
</evidence>
<organism evidence="2 3">
    <name type="scientific">Catenaria anguillulae PL171</name>
    <dbReference type="NCBI Taxonomy" id="765915"/>
    <lineage>
        <taxon>Eukaryota</taxon>
        <taxon>Fungi</taxon>
        <taxon>Fungi incertae sedis</taxon>
        <taxon>Blastocladiomycota</taxon>
        <taxon>Blastocladiomycetes</taxon>
        <taxon>Blastocladiales</taxon>
        <taxon>Catenariaceae</taxon>
        <taxon>Catenaria</taxon>
    </lineage>
</organism>
<dbReference type="InterPro" id="IPR006797">
    <property type="entry name" value="PRELI/MSF1_dom"/>
</dbReference>
<accession>A0A1Y2HS39</accession>
<dbReference type="OrthoDB" id="10056816at2759"/>
<dbReference type="GO" id="GO:0005758">
    <property type="term" value="C:mitochondrial intermembrane space"/>
    <property type="evidence" value="ECO:0007669"/>
    <property type="project" value="InterPro"/>
</dbReference>
<feature type="domain" description="PRELI/MSF1" evidence="1">
    <location>
        <begin position="1"/>
        <end position="173"/>
    </location>
</feature>
<evidence type="ECO:0000313" key="3">
    <source>
        <dbReference type="Proteomes" id="UP000193411"/>
    </source>
</evidence>
<keyword evidence="3" id="KW-1185">Reference proteome</keyword>
<dbReference type="EMBL" id="MCFL01000013">
    <property type="protein sequence ID" value="ORZ37406.1"/>
    <property type="molecule type" value="Genomic_DNA"/>
</dbReference>
<dbReference type="Proteomes" id="UP000193411">
    <property type="component" value="Unassembled WGS sequence"/>
</dbReference>
<evidence type="ECO:0000259" key="1">
    <source>
        <dbReference type="PROSITE" id="PS50904"/>
    </source>
</evidence>
<gene>
    <name evidence="2" type="ORF">BCR44DRAFT_53510</name>
</gene>
<sequence>MKVYTQTTDYEASWSDVSYAIFNKYPNPFASHVLQSDVLSRTLHPTTGLLSTIRVHVKSGSVPSWAKSLFKANPVSYILEDSTVDPVGRRMLTRTRNMDHRRFLLIEETQEIVPHPSKEGVTRVVTTARVSSGLGWGLTAKLEKFGVGRFAENLARSRQGLLHVLEKVGRRMQPGSGSVACEGAGTAAASATASGAAGRRATVVFESSLAE</sequence>
<dbReference type="STRING" id="765915.A0A1Y2HS39"/>
<dbReference type="PANTHER" id="PTHR11158">
    <property type="entry name" value="MSF1/PX19 RELATED"/>
    <property type="match status" value="1"/>
</dbReference>
<dbReference type="Pfam" id="PF04707">
    <property type="entry name" value="PRELI"/>
    <property type="match status" value="1"/>
</dbReference>
<dbReference type="PROSITE" id="PS50904">
    <property type="entry name" value="PRELI_MSF1"/>
    <property type="match status" value="1"/>
</dbReference>
<dbReference type="AlphaFoldDB" id="A0A1Y2HS39"/>
<name>A0A1Y2HS39_9FUNG</name>
<protein>
    <submittedName>
        <fullName evidence="2">PRELI-like family-domain-containing protein</fullName>
    </submittedName>
</protein>
<comment type="caution">
    <text evidence="2">The sequence shown here is derived from an EMBL/GenBank/DDBJ whole genome shotgun (WGS) entry which is preliminary data.</text>
</comment>
<reference evidence="2 3" key="1">
    <citation type="submission" date="2016-07" db="EMBL/GenBank/DDBJ databases">
        <title>Pervasive Adenine N6-methylation of Active Genes in Fungi.</title>
        <authorList>
            <consortium name="DOE Joint Genome Institute"/>
            <person name="Mondo S.J."/>
            <person name="Dannebaum R.O."/>
            <person name="Kuo R.C."/>
            <person name="Labutti K."/>
            <person name="Haridas S."/>
            <person name="Kuo A."/>
            <person name="Salamov A."/>
            <person name="Ahrendt S.R."/>
            <person name="Lipzen A."/>
            <person name="Sullivan W."/>
            <person name="Andreopoulos W.B."/>
            <person name="Clum A."/>
            <person name="Lindquist E."/>
            <person name="Daum C."/>
            <person name="Ramamoorthy G.K."/>
            <person name="Gryganskyi A."/>
            <person name="Culley D."/>
            <person name="Magnuson J.K."/>
            <person name="James T.Y."/>
            <person name="O'Malley M.A."/>
            <person name="Stajich J.E."/>
            <person name="Spatafora J.W."/>
            <person name="Visel A."/>
            <person name="Grigoriev I.V."/>
        </authorList>
    </citation>
    <scope>NUCLEOTIDE SEQUENCE [LARGE SCALE GENOMIC DNA]</scope>
    <source>
        <strain evidence="2 3">PL171</strain>
    </source>
</reference>
<proteinExistence type="predicted"/>
<dbReference type="InterPro" id="IPR037365">
    <property type="entry name" value="Slowmo/Ups"/>
</dbReference>